<dbReference type="STRING" id="7370.A0A1I8N5X4"/>
<dbReference type="FunFam" id="3.40.1390.30:FF:000001">
    <property type="entry name" value="GTP cyclohydrolase 1 type 2"/>
    <property type="match status" value="1"/>
</dbReference>
<evidence type="ECO:0000313" key="5">
    <source>
        <dbReference type="EnsemblMetazoa" id="MDOA011885-PA"/>
    </source>
</evidence>
<dbReference type="VEuPathDB" id="VectorBase:MDOA011885"/>
<dbReference type="InterPro" id="IPR036069">
    <property type="entry name" value="DUF34/NIF3_sf"/>
</dbReference>
<dbReference type="AlphaFoldDB" id="A0A1I8N5X4"/>
<protein>
    <recommendedName>
        <fullName evidence="2 3">NIF3-like protein 1</fullName>
    </recommendedName>
</protein>
<dbReference type="PANTHER" id="PTHR13799:SF13">
    <property type="entry name" value="NIF3-LIKE PROTEIN 1"/>
    <property type="match status" value="1"/>
</dbReference>
<dbReference type="SUPFAM" id="SSF102705">
    <property type="entry name" value="NIF3 (NGG1p interacting factor 3)-like"/>
    <property type="match status" value="1"/>
</dbReference>
<organism evidence="5">
    <name type="scientific">Musca domestica</name>
    <name type="common">House fly</name>
    <dbReference type="NCBI Taxonomy" id="7370"/>
    <lineage>
        <taxon>Eukaryota</taxon>
        <taxon>Metazoa</taxon>
        <taxon>Ecdysozoa</taxon>
        <taxon>Arthropoda</taxon>
        <taxon>Hexapoda</taxon>
        <taxon>Insecta</taxon>
        <taxon>Pterygota</taxon>
        <taxon>Neoptera</taxon>
        <taxon>Endopterygota</taxon>
        <taxon>Diptera</taxon>
        <taxon>Brachycera</taxon>
        <taxon>Muscomorpha</taxon>
        <taxon>Muscoidea</taxon>
        <taxon>Muscidae</taxon>
        <taxon>Musca</taxon>
    </lineage>
</organism>
<reference evidence="7" key="2">
    <citation type="submission" date="2025-04" db="UniProtKB">
        <authorList>
            <consortium name="RefSeq"/>
        </authorList>
    </citation>
    <scope>IDENTIFICATION</scope>
    <source>
        <strain evidence="7">Aabys</strain>
    </source>
</reference>
<dbReference type="NCBIfam" id="TIGR00486">
    <property type="entry name" value="YbgI_SA1388"/>
    <property type="match status" value="1"/>
</dbReference>
<evidence type="ECO:0000256" key="2">
    <source>
        <dbReference type="ARBA" id="ARBA00019069"/>
    </source>
</evidence>
<dbReference type="eggNOG" id="KOG4131">
    <property type="taxonomic scope" value="Eukaryota"/>
</dbReference>
<dbReference type="GeneID" id="101891776"/>
<proteinExistence type="inferred from homology"/>
<comment type="similarity">
    <text evidence="1 3">Belongs to the GTP cyclohydrolase I type 2/NIF3 family.</text>
</comment>
<dbReference type="VEuPathDB" id="VectorBase:MDOMA2_006891"/>
<dbReference type="KEGG" id="mde:101891776"/>
<dbReference type="EnsemblMetazoa" id="MDOA011885-RA">
    <property type="protein sequence ID" value="MDOA011885-PA"/>
    <property type="gene ID" value="MDOA011885"/>
</dbReference>
<keyword evidence="6" id="KW-1185">Reference proteome</keyword>
<feature type="binding site" evidence="4">
    <location>
        <position position="88"/>
    </location>
    <ligand>
        <name>a divalent metal cation</name>
        <dbReference type="ChEBI" id="CHEBI:60240"/>
        <label>1</label>
    </ligand>
</feature>
<dbReference type="GO" id="GO:0005739">
    <property type="term" value="C:mitochondrion"/>
    <property type="evidence" value="ECO:0007669"/>
    <property type="project" value="TreeGrafter"/>
</dbReference>
<keyword evidence="4" id="KW-0479">Metal-binding</keyword>
<evidence type="ECO:0000313" key="6">
    <source>
        <dbReference type="Proteomes" id="UP001652621"/>
    </source>
</evidence>
<dbReference type="InterPro" id="IPR002678">
    <property type="entry name" value="DUF34/NIF3"/>
</dbReference>
<dbReference type="Pfam" id="PF01784">
    <property type="entry name" value="DUF34_NIF3"/>
    <property type="match status" value="1"/>
</dbReference>
<dbReference type="OrthoDB" id="3345469at2759"/>
<dbReference type="PIRSF" id="PIRSF037490">
    <property type="entry name" value="UCP037490_NIF3_euk"/>
    <property type="match status" value="1"/>
</dbReference>
<evidence type="ECO:0000256" key="1">
    <source>
        <dbReference type="ARBA" id="ARBA00006964"/>
    </source>
</evidence>
<gene>
    <name evidence="5" type="primary">101891776</name>
    <name evidence="7" type="synonym">LOC101891776</name>
</gene>
<accession>A0A1I8N5X4</accession>
<sequence length="291" mass="32472">MLKSTIGRSQQFLRFYAKMPEGIALKEVVTSLERFAPLSYAEKWDNVGLLLEPYDQKPVEKILLTNDLTEAVMREAIEKKANMILSYHPPIFAAMKRITQKDWKQRIVSMCFAHSIAMYSPHTAWDATLGGVNDWLASALPVKDIKPIQPLANCDDPNVGSGRIFSTKINLENAIKAVQKHIGLDVHVAMGVEHTLATDIKKVAVCAGSGASLLRGVQADLYITGEMSHHDVLDANHQNISVILCNHSNSERGFLKKFKTKLEDMLNEQCEVLVSEADEDPIKTHVKPRDN</sequence>
<reference evidence="5" key="1">
    <citation type="submission" date="2020-05" db="UniProtKB">
        <authorList>
            <consortium name="EnsemblMetazoa"/>
        </authorList>
    </citation>
    <scope>IDENTIFICATION</scope>
    <source>
        <strain evidence="5">Aabys</strain>
    </source>
</reference>
<evidence type="ECO:0000313" key="7">
    <source>
        <dbReference type="RefSeq" id="XP_005187889.2"/>
    </source>
</evidence>
<dbReference type="Gene3D" id="3.40.1390.30">
    <property type="entry name" value="NIF3 (NGG1p interacting factor 3)-like"/>
    <property type="match status" value="1"/>
</dbReference>
<dbReference type="Proteomes" id="UP001652621">
    <property type="component" value="Unplaced"/>
</dbReference>
<dbReference type="GO" id="GO:0046872">
    <property type="term" value="F:metal ion binding"/>
    <property type="evidence" value="ECO:0007669"/>
    <property type="project" value="UniProtKB-KW"/>
</dbReference>
<dbReference type="RefSeq" id="XP_005187889.2">
    <property type="nucleotide sequence ID" value="XM_005187832.3"/>
</dbReference>
<feature type="binding site" evidence="4">
    <location>
        <position position="126"/>
    </location>
    <ligand>
        <name>a divalent metal cation</name>
        <dbReference type="ChEBI" id="CHEBI:60240"/>
        <label>1</label>
    </ligand>
</feature>
<evidence type="ECO:0000256" key="3">
    <source>
        <dbReference type="PIRNR" id="PIRNR037490"/>
    </source>
</evidence>
<evidence type="ECO:0000256" key="4">
    <source>
        <dbReference type="PIRSR" id="PIRSR602678-1"/>
    </source>
</evidence>
<dbReference type="PANTHER" id="PTHR13799">
    <property type="entry name" value="NGG1 INTERACTING FACTOR 3"/>
    <property type="match status" value="1"/>
</dbReference>
<dbReference type="InterPro" id="IPR017222">
    <property type="entry name" value="DUF34/NIF3_animal"/>
</dbReference>
<name>A0A1I8N5X4_MUSDO</name>
<feature type="binding site" evidence="4">
    <location>
        <position position="247"/>
    </location>
    <ligand>
        <name>a divalent metal cation</name>
        <dbReference type="ChEBI" id="CHEBI:60240"/>
        <label>1</label>
    </ligand>
</feature>
<feature type="binding site" evidence="4">
    <location>
        <position position="251"/>
    </location>
    <ligand>
        <name>a divalent metal cation</name>
        <dbReference type="ChEBI" id="CHEBI:60240"/>
        <label>1</label>
    </ligand>
</feature>